<protein>
    <recommendedName>
        <fullName evidence="2">BioF2-like acetyltransferase domain-containing protein</fullName>
    </recommendedName>
</protein>
<accession>A0A1U7JG15</accession>
<dbReference type="AlphaFoldDB" id="A0A1U7JG15"/>
<dbReference type="SUPFAM" id="SSF55729">
    <property type="entry name" value="Acyl-CoA N-acyltransferases (Nat)"/>
    <property type="match status" value="1"/>
</dbReference>
<evidence type="ECO:0000256" key="1">
    <source>
        <dbReference type="SAM" id="MobiDB-lite"/>
    </source>
</evidence>
<dbReference type="Proteomes" id="UP000185783">
    <property type="component" value="Unassembled WGS sequence"/>
</dbReference>
<gene>
    <name evidence="3" type="ORF">A3843_13530</name>
</gene>
<proteinExistence type="predicted"/>
<dbReference type="EMBL" id="LVVZ01000019">
    <property type="protein sequence ID" value="OKL43638.1"/>
    <property type="molecule type" value="Genomic_DNA"/>
</dbReference>
<feature type="region of interest" description="Disordered" evidence="1">
    <location>
        <begin position="1"/>
        <end position="21"/>
    </location>
</feature>
<name>A0A1U7JG15_9HYPH</name>
<dbReference type="InterPro" id="IPR038740">
    <property type="entry name" value="BioF2-like_GNAT_dom"/>
</dbReference>
<keyword evidence="4" id="KW-1185">Reference proteome</keyword>
<organism evidence="3 4">
    <name type="scientific">Pseudovibrio exalbescens</name>
    <dbReference type="NCBI Taxonomy" id="197461"/>
    <lineage>
        <taxon>Bacteria</taxon>
        <taxon>Pseudomonadati</taxon>
        <taxon>Pseudomonadota</taxon>
        <taxon>Alphaproteobacteria</taxon>
        <taxon>Hyphomicrobiales</taxon>
        <taxon>Stappiaceae</taxon>
        <taxon>Pseudovibrio</taxon>
    </lineage>
</organism>
<dbReference type="STRING" id="197461.A3843_13530"/>
<evidence type="ECO:0000259" key="2">
    <source>
        <dbReference type="Pfam" id="PF13480"/>
    </source>
</evidence>
<dbReference type="Gene3D" id="3.40.630.30">
    <property type="match status" value="1"/>
</dbReference>
<feature type="domain" description="BioF2-like acetyltransferase" evidence="2">
    <location>
        <begin position="195"/>
        <end position="345"/>
    </location>
</feature>
<sequence length="403" mass="45758">MHNSLVKEASHTIPISPVPEPKPAPGLEIELYGSLDAIRDDWLELERTCLQSGYNSFHWLNAWLEHMAPLESAARPLFVVGRLNGATSFLLPLILYRRFGLTIARWMGECLNNQNTGLWTANILQNGNAERLIERLETTLRTAGVDMICLKNMPEDLGGLPYPLATSDGPTSANPLYAFKLENDFQALYARTRGSKARKKIRQKQRKLSELGTVLIRAETNLDARKRAVEATIENRRIRELKTGVPNAFHTTNHRDFLIKAFAAPERLGDVEPVVHVMWLNDDIQATVLGLIQQDRYYCYCTSIKTNEALAHSPGDVLLHAAIEDMCHRGLTWFDLGMGEEAFKKHWSEPAVLKDWVHPISSGGRVLAVYWDRKLRAKRILRNSPSFWENYKKARAILRKIGL</sequence>
<dbReference type="RefSeq" id="WP_028480819.1">
    <property type="nucleotide sequence ID" value="NZ_LVVZ01000019.1"/>
</dbReference>
<dbReference type="Pfam" id="PF13480">
    <property type="entry name" value="Acetyltransf_6"/>
    <property type="match status" value="1"/>
</dbReference>
<evidence type="ECO:0000313" key="3">
    <source>
        <dbReference type="EMBL" id="OKL43638.1"/>
    </source>
</evidence>
<evidence type="ECO:0000313" key="4">
    <source>
        <dbReference type="Proteomes" id="UP000185783"/>
    </source>
</evidence>
<dbReference type="InterPro" id="IPR016181">
    <property type="entry name" value="Acyl_CoA_acyltransferase"/>
</dbReference>
<comment type="caution">
    <text evidence="3">The sequence shown here is derived from an EMBL/GenBank/DDBJ whole genome shotgun (WGS) entry which is preliminary data.</text>
</comment>
<reference evidence="3 4" key="1">
    <citation type="submission" date="2016-03" db="EMBL/GenBank/DDBJ databases">
        <title>Genome sequence of Nesiotobacter sp. nov., a moderately halophilic alphaproteobacterium isolated from the Yellow Sea, China.</title>
        <authorList>
            <person name="Zhang G."/>
            <person name="Zhang R."/>
        </authorList>
    </citation>
    <scope>NUCLEOTIDE SEQUENCE [LARGE SCALE GENOMIC DNA]</scope>
    <source>
        <strain evidence="3 4">WB1-6</strain>
    </source>
</reference>